<feature type="transmembrane region" description="Helical" evidence="1">
    <location>
        <begin position="107"/>
        <end position="132"/>
    </location>
</feature>
<dbReference type="RefSeq" id="WP_060749252.1">
    <property type="nucleotide sequence ID" value="NZ_LRPH01000027.1"/>
</dbReference>
<feature type="transmembrane region" description="Helical" evidence="1">
    <location>
        <begin position="167"/>
        <end position="190"/>
    </location>
</feature>
<proteinExistence type="predicted"/>
<organism evidence="2 3">
    <name type="scientific">Bacillus mycoides</name>
    <dbReference type="NCBI Taxonomy" id="1405"/>
    <lineage>
        <taxon>Bacteria</taxon>
        <taxon>Bacillati</taxon>
        <taxon>Bacillota</taxon>
        <taxon>Bacilli</taxon>
        <taxon>Bacillales</taxon>
        <taxon>Bacillaceae</taxon>
        <taxon>Bacillus</taxon>
        <taxon>Bacillus cereus group</taxon>
    </lineage>
</organism>
<feature type="transmembrane region" description="Helical" evidence="1">
    <location>
        <begin position="234"/>
        <end position="253"/>
    </location>
</feature>
<keyword evidence="1" id="KW-0812">Transmembrane</keyword>
<evidence type="ECO:0000313" key="2">
    <source>
        <dbReference type="EMBL" id="KWU67356.1"/>
    </source>
</evidence>
<accession>A0A109GI75</accession>
<feature type="transmembrane region" description="Helical" evidence="1">
    <location>
        <begin position="197"/>
        <end position="214"/>
    </location>
</feature>
<feature type="transmembrane region" description="Helical" evidence="1">
    <location>
        <begin position="66"/>
        <end position="86"/>
    </location>
</feature>
<name>A0A109GI75_BACMY</name>
<keyword evidence="1" id="KW-0472">Membrane</keyword>
<dbReference type="AlphaFoldDB" id="A0A109GI75"/>
<evidence type="ECO:0000313" key="3">
    <source>
        <dbReference type="Proteomes" id="UP000065797"/>
    </source>
</evidence>
<protein>
    <recommendedName>
        <fullName evidence="4">Membrane-spanning protein</fullName>
    </recommendedName>
</protein>
<dbReference type="Proteomes" id="UP000065797">
    <property type="component" value="Unassembled WGS sequence"/>
</dbReference>
<feature type="transmembrane region" description="Helical" evidence="1">
    <location>
        <begin position="12"/>
        <end position="31"/>
    </location>
</feature>
<sequence>MSYFLGRILKGRMFWLSLFIMLIIVIAQYIAMCVTTKGFNDDGIIKVSPYLSNILYFTRLSFYSEFYLLIFPMLSAMAVAGIYRIDKNYGFIYPVISKMGTGYYFKLLYFMNFIVSFFIISVPLLFNFYLYAMTYPTVAPHPILNYMASTVSPTAQFHIVYYEYPTLYFLMYVFLNGLYGAVFSSVALSVSFFIKRVYFIYLVPFVLHIFWLGIGKGILNPKDYLIKDFGFFELQIFLSVLLCIWFCSVVLYLRGSRKHVLL</sequence>
<gene>
    <name evidence="2" type="ORF">AWW70_05680</name>
</gene>
<keyword evidence="1" id="KW-1133">Transmembrane helix</keyword>
<evidence type="ECO:0000256" key="1">
    <source>
        <dbReference type="SAM" id="Phobius"/>
    </source>
</evidence>
<evidence type="ECO:0008006" key="4">
    <source>
        <dbReference type="Google" id="ProtNLM"/>
    </source>
</evidence>
<dbReference type="EMBL" id="LRPH01000027">
    <property type="protein sequence ID" value="KWU67356.1"/>
    <property type="molecule type" value="Genomic_DNA"/>
</dbReference>
<reference evidence="2 3" key="1">
    <citation type="submission" date="2016-01" db="EMBL/GenBank/DDBJ databases">
        <authorList>
            <person name="McClelland M."/>
            <person name="Jain A."/>
            <person name="Saraogi P."/>
            <person name="Mendelson R."/>
            <person name="Westerman R."/>
            <person name="SanMiguel P."/>
            <person name="Csonka L."/>
        </authorList>
    </citation>
    <scope>NUCLEOTIDE SEQUENCE [LARGE SCALE GENOMIC DNA]</scope>
    <source>
        <strain evidence="2 3">PE8-15</strain>
    </source>
</reference>
<comment type="caution">
    <text evidence="2">The sequence shown here is derived from an EMBL/GenBank/DDBJ whole genome shotgun (WGS) entry which is preliminary data.</text>
</comment>